<dbReference type="Proteomes" id="UP001595443">
    <property type="component" value="Unassembled WGS sequence"/>
</dbReference>
<gene>
    <name evidence="1" type="ORF">ACFOES_13420</name>
</gene>
<evidence type="ECO:0000313" key="1">
    <source>
        <dbReference type="EMBL" id="MFC2969099.1"/>
    </source>
</evidence>
<name>A0ABV7AI72_9RHOB</name>
<sequence length="121" mass="12907">MGGVTLTICTTCRRVAGGDPEEAAPRPGARLCAAIAERGLPEGVELRTAECLSACSRGCTMALSGPGRWSYVYGSMDPERDAEAILDGAARYAASADGIVPWRERPQIFRKRSIARIPPQN</sequence>
<dbReference type="RefSeq" id="WP_377833805.1">
    <property type="nucleotide sequence ID" value="NZ_JBHRSK010000010.1"/>
</dbReference>
<organism evidence="1 2">
    <name type="scientific">Acidimangrovimonas pyrenivorans</name>
    <dbReference type="NCBI Taxonomy" id="2030798"/>
    <lineage>
        <taxon>Bacteria</taxon>
        <taxon>Pseudomonadati</taxon>
        <taxon>Pseudomonadota</taxon>
        <taxon>Alphaproteobacteria</taxon>
        <taxon>Rhodobacterales</taxon>
        <taxon>Paracoccaceae</taxon>
        <taxon>Acidimangrovimonas</taxon>
    </lineage>
</organism>
<dbReference type="Gene3D" id="3.40.30.10">
    <property type="entry name" value="Glutaredoxin"/>
    <property type="match status" value="1"/>
</dbReference>
<evidence type="ECO:0000313" key="2">
    <source>
        <dbReference type="Proteomes" id="UP001595443"/>
    </source>
</evidence>
<comment type="caution">
    <text evidence="1">The sequence shown here is derived from an EMBL/GenBank/DDBJ whole genome shotgun (WGS) entry which is preliminary data.</text>
</comment>
<dbReference type="SUPFAM" id="SSF52833">
    <property type="entry name" value="Thioredoxin-like"/>
    <property type="match status" value="1"/>
</dbReference>
<proteinExistence type="predicted"/>
<dbReference type="Pfam" id="PF07845">
    <property type="entry name" value="DUF1636"/>
    <property type="match status" value="1"/>
</dbReference>
<reference evidence="2" key="1">
    <citation type="journal article" date="2019" name="Int. J. Syst. Evol. Microbiol.">
        <title>The Global Catalogue of Microorganisms (GCM) 10K type strain sequencing project: providing services to taxonomists for standard genome sequencing and annotation.</title>
        <authorList>
            <consortium name="The Broad Institute Genomics Platform"/>
            <consortium name="The Broad Institute Genome Sequencing Center for Infectious Disease"/>
            <person name="Wu L."/>
            <person name="Ma J."/>
        </authorList>
    </citation>
    <scope>NUCLEOTIDE SEQUENCE [LARGE SCALE GENOMIC DNA]</scope>
    <source>
        <strain evidence="2">KCTC 62192</strain>
    </source>
</reference>
<dbReference type="EMBL" id="JBHRSK010000010">
    <property type="protein sequence ID" value="MFC2969099.1"/>
    <property type="molecule type" value="Genomic_DNA"/>
</dbReference>
<dbReference type="CDD" id="cd02980">
    <property type="entry name" value="TRX_Fd_family"/>
    <property type="match status" value="1"/>
</dbReference>
<keyword evidence="2" id="KW-1185">Reference proteome</keyword>
<protein>
    <submittedName>
        <fullName evidence="1">DUF1636 family protein</fullName>
    </submittedName>
</protein>
<dbReference type="InterPro" id="IPR036249">
    <property type="entry name" value="Thioredoxin-like_sf"/>
</dbReference>
<accession>A0ABV7AI72</accession>
<dbReference type="InterPro" id="IPR012863">
    <property type="entry name" value="DUF1636"/>
</dbReference>